<organism evidence="2 3">
    <name type="scientific">Hymenoscyphus albidus</name>
    <dbReference type="NCBI Taxonomy" id="595503"/>
    <lineage>
        <taxon>Eukaryota</taxon>
        <taxon>Fungi</taxon>
        <taxon>Dikarya</taxon>
        <taxon>Ascomycota</taxon>
        <taxon>Pezizomycotina</taxon>
        <taxon>Leotiomycetes</taxon>
        <taxon>Helotiales</taxon>
        <taxon>Helotiaceae</taxon>
        <taxon>Hymenoscyphus</taxon>
    </lineage>
</organism>
<feature type="signal peptide" evidence="1">
    <location>
        <begin position="1"/>
        <end position="17"/>
    </location>
</feature>
<dbReference type="AlphaFoldDB" id="A0A9N9Q593"/>
<evidence type="ECO:0000313" key="2">
    <source>
        <dbReference type="EMBL" id="CAG8975644.1"/>
    </source>
</evidence>
<dbReference type="Proteomes" id="UP000701801">
    <property type="component" value="Unassembled WGS sequence"/>
</dbReference>
<comment type="caution">
    <text evidence="2">The sequence shown here is derived from an EMBL/GenBank/DDBJ whole genome shotgun (WGS) entry which is preliminary data.</text>
</comment>
<evidence type="ECO:0000313" key="3">
    <source>
        <dbReference type="Proteomes" id="UP000701801"/>
    </source>
</evidence>
<dbReference type="EMBL" id="CAJVRM010000144">
    <property type="protein sequence ID" value="CAG8975644.1"/>
    <property type="molecule type" value="Genomic_DNA"/>
</dbReference>
<accession>A0A9N9Q593</accession>
<evidence type="ECO:0000256" key="1">
    <source>
        <dbReference type="SAM" id="SignalP"/>
    </source>
</evidence>
<keyword evidence="3" id="KW-1185">Reference proteome</keyword>
<reference evidence="2" key="1">
    <citation type="submission" date="2021-07" db="EMBL/GenBank/DDBJ databases">
        <authorList>
            <person name="Durling M."/>
        </authorList>
    </citation>
    <scope>NUCLEOTIDE SEQUENCE</scope>
</reference>
<name>A0A9N9Q593_9HELO</name>
<feature type="chain" id="PRO_5040331123" description="AA1-like domain-containing protein" evidence="1">
    <location>
        <begin position="18"/>
        <end position="152"/>
    </location>
</feature>
<protein>
    <recommendedName>
        <fullName evidence="4">AA1-like domain-containing protein</fullName>
    </recommendedName>
</protein>
<sequence>MCTTPLLLLALSALTTALPSPLTPRECTAPTSFQINGFTTFGPAEGNTNPAFVSFTFASAGTSTRCTRNGDITSATLATCADGETVFRWSADRVLTVGTSYVDCDGNPAVAAGDLGLSVFCFPVVPPVPFGAGTECETPTGQVGGSFTRSSV</sequence>
<gene>
    <name evidence="2" type="ORF">HYALB_00008403</name>
</gene>
<dbReference type="OrthoDB" id="5317368at2759"/>
<proteinExistence type="predicted"/>
<keyword evidence="1" id="KW-0732">Signal</keyword>
<evidence type="ECO:0008006" key="4">
    <source>
        <dbReference type="Google" id="ProtNLM"/>
    </source>
</evidence>